<organism evidence="3 4">
    <name type="scientific">Azotobacter beijerinckii</name>
    <dbReference type="NCBI Taxonomy" id="170623"/>
    <lineage>
        <taxon>Bacteria</taxon>
        <taxon>Pseudomonadati</taxon>
        <taxon>Pseudomonadota</taxon>
        <taxon>Gammaproteobacteria</taxon>
        <taxon>Pseudomonadales</taxon>
        <taxon>Pseudomonadaceae</taxon>
        <taxon>Azotobacter</taxon>
    </lineage>
</organism>
<evidence type="ECO:0000256" key="2">
    <source>
        <dbReference type="SAM" id="SignalP"/>
    </source>
</evidence>
<reference evidence="3 4" key="1">
    <citation type="submission" date="2016-10" db="EMBL/GenBank/DDBJ databases">
        <authorList>
            <person name="de Groot N.N."/>
        </authorList>
    </citation>
    <scope>NUCLEOTIDE SEQUENCE [LARGE SCALE GENOMIC DNA]</scope>
    <source>
        <strain evidence="3 4">DSM 378</strain>
    </source>
</reference>
<dbReference type="EMBL" id="FOFJ01000002">
    <property type="protein sequence ID" value="SEP69132.1"/>
    <property type="molecule type" value="Genomic_DNA"/>
</dbReference>
<evidence type="ECO:0000313" key="3">
    <source>
        <dbReference type="EMBL" id="SEP69132.1"/>
    </source>
</evidence>
<feature type="compositionally biased region" description="Polar residues" evidence="1">
    <location>
        <begin position="251"/>
        <end position="262"/>
    </location>
</feature>
<evidence type="ECO:0000256" key="1">
    <source>
        <dbReference type="SAM" id="MobiDB-lite"/>
    </source>
</evidence>
<proteinExistence type="predicted"/>
<evidence type="ECO:0000313" key="4">
    <source>
        <dbReference type="Proteomes" id="UP000199267"/>
    </source>
</evidence>
<gene>
    <name evidence="3" type="ORF">SAMN04244573_00295</name>
</gene>
<name>A0A1H8ZXF6_9GAMM</name>
<feature type="chain" id="PRO_5011520116" evidence="2">
    <location>
        <begin position="30"/>
        <end position="506"/>
    </location>
</feature>
<keyword evidence="2" id="KW-0732">Signal</keyword>
<feature type="compositionally biased region" description="Basic and acidic residues" evidence="1">
    <location>
        <begin position="177"/>
        <end position="195"/>
    </location>
</feature>
<feature type="signal peptide" evidence="2">
    <location>
        <begin position="1"/>
        <end position="29"/>
    </location>
</feature>
<protein>
    <submittedName>
        <fullName evidence="3">Uncharacterized protein</fullName>
    </submittedName>
</protein>
<feature type="compositionally biased region" description="Basic and acidic residues" evidence="1">
    <location>
        <begin position="237"/>
        <end position="248"/>
    </location>
</feature>
<feature type="compositionally biased region" description="Low complexity" evidence="1">
    <location>
        <begin position="225"/>
        <end position="236"/>
    </location>
</feature>
<accession>A0A1H8ZXF6</accession>
<feature type="region of interest" description="Disordered" evidence="1">
    <location>
        <begin position="158"/>
        <end position="270"/>
    </location>
</feature>
<dbReference type="AlphaFoldDB" id="A0A1H8ZXF6"/>
<dbReference type="Proteomes" id="UP000199267">
    <property type="component" value="Unassembled WGS sequence"/>
</dbReference>
<sequence length="506" mass="56112">MKNLVMPGIKRAFTALISAQFLLTGYAHGENNGSENENVYREYLIDTSLPFSEGATEEITDVRSPFVWQTYQAGIIDGWHYRFSPDGSAIFGRSPRLHDDIYKVSCKLAHGCTITGPDGNPVSIGPSEALLPVPSESNGLSIAKSYISWIFKNSKTLRSSFSSKTEKPTGKTSPPGADKHENEIHLPKKMEKTPAENKASPSNPTATPPKAPQKNPDRKNTKPTAQIKKNQNTAQKKTNDRPTIRKAADQVATSPPDNNPIHTFTKKDDKSTSCAISTEYGIKYYDDASEKNKSGKEKLSLTCASMFFSNITMRGTVNYYPDHNDQQPWDPDYTFSLAYHYSKSINLEYSNYSGNRFPWHNKDGTGALGSGSFRISYAIPDPWNKYIDSRLSSVNSLRCATSAATSPEYQKENGSGNLKTVLGISCSFSPLDISRLNIVFSGLYYPISDQQQSWDPDYTLNISYKVSDKLSLGYSNYSGGRWPWNKDPGVGEGLAKGSLRMTYKLD</sequence>
<dbReference type="RefSeq" id="WP_143068436.1">
    <property type="nucleotide sequence ID" value="NZ_FOFJ01000002.1"/>
</dbReference>